<feature type="transmembrane region" description="Helical" evidence="7">
    <location>
        <begin position="274"/>
        <end position="297"/>
    </location>
</feature>
<proteinExistence type="inferred from homology"/>
<accession>A0A2P7AQQ9</accession>
<feature type="transmembrane region" description="Helical" evidence="7">
    <location>
        <begin position="131"/>
        <end position="159"/>
    </location>
</feature>
<keyword evidence="3" id="KW-1003">Cell membrane</keyword>
<dbReference type="CDD" id="cd06261">
    <property type="entry name" value="TM_PBP2"/>
    <property type="match status" value="1"/>
</dbReference>
<dbReference type="OrthoDB" id="9807402at2"/>
<evidence type="ECO:0000313" key="9">
    <source>
        <dbReference type="EMBL" id="PSH56483.1"/>
    </source>
</evidence>
<feature type="domain" description="ABC transmembrane type-1" evidence="8">
    <location>
        <begin position="93"/>
        <end position="290"/>
    </location>
</feature>
<name>A0A2P7AQQ9_9HYPH</name>
<dbReference type="GO" id="GO:0071916">
    <property type="term" value="F:dipeptide transmembrane transporter activity"/>
    <property type="evidence" value="ECO:0007669"/>
    <property type="project" value="TreeGrafter"/>
</dbReference>
<evidence type="ECO:0000256" key="2">
    <source>
        <dbReference type="ARBA" id="ARBA00022448"/>
    </source>
</evidence>
<evidence type="ECO:0000259" key="8">
    <source>
        <dbReference type="PROSITE" id="PS50928"/>
    </source>
</evidence>
<dbReference type="InterPro" id="IPR035906">
    <property type="entry name" value="MetI-like_sf"/>
</dbReference>
<dbReference type="PANTHER" id="PTHR43163:SF6">
    <property type="entry name" value="DIPEPTIDE TRANSPORT SYSTEM PERMEASE PROTEIN DPPB-RELATED"/>
    <property type="match status" value="1"/>
</dbReference>
<dbReference type="Pfam" id="PF00528">
    <property type="entry name" value="BPD_transp_1"/>
    <property type="match status" value="1"/>
</dbReference>
<dbReference type="Pfam" id="PF19300">
    <property type="entry name" value="BPD_transp_1_N"/>
    <property type="match status" value="1"/>
</dbReference>
<comment type="similarity">
    <text evidence="7">Belongs to the binding-protein-dependent transport system permease family.</text>
</comment>
<keyword evidence="2 7" id="KW-0813">Transport</keyword>
<dbReference type="SUPFAM" id="SSF161098">
    <property type="entry name" value="MetI-like"/>
    <property type="match status" value="1"/>
</dbReference>
<feature type="transmembrane region" description="Helical" evidence="7">
    <location>
        <begin position="225"/>
        <end position="247"/>
    </location>
</feature>
<sequence>MNWLLLRSGRAILTLLLLLTFTFFTLAASGDPALQKFSPDVDLATIAAFREKWGLNEPIWKQFLIYLERLAHFDFGMSYRTGRPALEVVLDRVPVTLSLAIPSIVLSIVIGIPLGFYAAMNKGRLADRITILVAVMGLAIPPFLLGIFLMYVFSIWLGWLPPSGYVNWTSYIMPVASISAVYAAIFARFTRSAMVEVMSHPMIETAKASGLATGLVQRVHVLPNVLLPLVTITALEFGNVVTFAAVIENLFSWPGAGTLLIEAVAGRDYAVVEAVLLLTGSTMILANFLTDLSYGLIDPRIRDYRRAYRRSPDQLPSPEGAA</sequence>
<dbReference type="Gene3D" id="1.10.3720.10">
    <property type="entry name" value="MetI-like"/>
    <property type="match status" value="1"/>
</dbReference>
<keyword evidence="5 7" id="KW-1133">Transmembrane helix</keyword>
<dbReference type="Proteomes" id="UP000241764">
    <property type="component" value="Unassembled WGS sequence"/>
</dbReference>
<protein>
    <submittedName>
        <fullName evidence="9">ABC transporter permease</fullName>
    </submittedName>
</protein>
<gene>
    <name evidence="9" type="ORF">CU103_29190</name>
</gene>
<dbReference type="PANTHER" id="PTHR43163">
    <property type="entry name" value="DIPEPTIDE TRANSPORT SYSTEM PERMEASE PROTEIN DPPB-RELATED"/>
    <property type="match status" value="1"/>
</dbReference>
<evidence type="ECO:0000256" key="1">
    <source>
        <dbReference type="ARBA" id="ARBA00004651"/>
    </source>
</evidence>
<keyword evidence="6 7" id="KW-0472">Membrane</keyword>
<feature type="transmembrane region" description="Helical" evidence="7">
    <location>
        <begin position="171"/>
        <end position="189"/>
    </location>
</feature>
<evidence type="ECO:0000313" key="10">
    <source>
        <dbReference type="Proteomes" id="UP000241764"/>
    </source>
</evidence>
<evidence type="ECO:0000256" key="3">
    <source>
        <dbReference type="ARBA" id="ARBA00022475"/>
    </source>
</evidence>
<dbReference type="EMBL" id="PGGM01000021">
    <property type="protein sequence ID" value="PSH56483.1"/>
    <property type="molecule type" value="Genomic_DNA"/>
</dbReference>
<dbReference type="AlphaFoldDB" id="A0A2P7AQQ9"/>
<dbReference type="RefSeq" id="WP_106667544.1">
    <property type="nucleotide sequence ID" value="NZ_PGGM01000021.1"/>
</dbReference>
<evidence type="ECO:0000256" key="4">
    <source>
        <dbReference type="ARBA" id="ARBA00022692"/>
    </source>
</evidence>
<reference evidence="10" key="1">
    <citation type="submission" date="2017-11" db="EMBL/GenBank/DDBJ databases">
        <authorList>
            <person name="Kuznetsova I."/>
            <person name="Sazanova A."/>
            <person name="Chirak E."/>
            <person name="Safronova V."/>
            <person name="Willems A."/>
        </authorList>
    </citation>
    <scope>NUCLEOTIDE SEQUENCE [LARGE SCALE GENOMIC DNA]</scope>
    <source>
        <strain evidence="10">CCBAU 03422</strain>
    </source>
</reference>
<feature type="transmembrane region" description="Helical" evidence="7">
    <location>
        <begin position="99"/>
        <end position="119"/>
    </location>
</feature>
<evidence type="ECO:0000256" key="7">
    <source>
        <dbReference type="RuleBase" id="RU363032"/>
    </source>
</evidence>
<dbReference type="GO" id="GO:0005886">
    <property type="term" value="C:plasma membrane"/>
    <property type="evidence" value="ECO:0007669"/>
    <property type="project" value="UniProtKB-SubCell"/>
</dbReference>
<organism evidence="9 10">
    <name type="scientific">Phyllobacterium sophorae</name>
    <dbReference type="NCBI Taxonomy" id="1520277"/>
    <lineage>
        <taxon>Bacteria</taxon>
        <taxon>Pseudomonadati</taxon>
        <taxon>Pseudomonadota</taxon>
        <taxon>Alphaproteobacteria</taxon>
        <taxon>Hyphomicrobiales</taxon>
        <taxon>Phyllobacteriaceae</taxon>
        <taxon>Phyllobacterium</taxon>
    </lineage>
</organism>
<keyword evidence="10" id="KW-1185">Reference proteome</keyword>
<dbReference type="InterPro" id="IPR045621">
    <property type="entry name" value="BPD_transp_1_N"/>
</dbReference>
<evidence type="ECO:0000256" key="5">
    <source>
        <dbReference type="ARBA" id="ARBA00022989"/>
    </source>
</evidence>
<dbReference type="PROSITE" id="PS50928">
    <property type="entry name" value="ABC_TM1"/>
    <property type="match status" value="1"/>
</dbReference>
<comment type="subcellular location">
    <subcellularLocation>
        <location evidence="1 7">Cell membrane</location>
        <topology evidence="1 7">Multi-pass membrane protein</topology>
    </subcellularLocation>
</comment>
<evidence type="ECO:0000256" key="6">
    <source>
        <dbReference type="ARBA" id="ARBA00023136"/>
    </source>
</evidence>
<comment type="caution">
    <text evidence="9">The sequence shown here is derived from an EMBL/GenBank/DDBJ whole genome shotgun (WGS) entry which is preliminary data.</text>
</comment>
<dbReference type="InterPro" id="IPR000515">
    <property type="entry name" value="MetI-like"/>
</dbReference>
<keyword evidence="4 7" id="KW-0812">Transmembrane</keyword>